<evidence type="ECO:0000256" key="1">
    <source>
        <dbReference type="SAM" id="Phobius"/>
    </source>
</evidence>
<feature type="transmembrane region" description="Helical" evidence="1">
    <location>
        <begin position="185"/>
        <end position="204"/>
    </location>
</feature>
<keyword evidence="1" id="KW-0812">Transmembrane</keyword>
<name>A0A5C2RSA9_9APHY</name>
<feature type="domain" description="DUF6533" evidence="2">
    <location>
        <begin position="23"/>
        <end position="68"/>
    </location>
</feature>
<sequence length="329" mass="36078">MSSDTEPDTTAIAEAIASAIANYCVIAGIVFLLYEYSITFGREVDLFWTRRFTGATALFLANKYITLLNHLIDLSLFIPFHVSDKTCVAFLHSRYSPTELCESPDVIFKLKRSHPSITVNIYHGPVPFSAIMIRALALCKSWLLSVPVFVLLLVPLGANFSVKIYGVNDPAVGCGMGETIDPTTALKVLLILNTLHIVFSFTSISEITYFTEPLTAVLVSRFLMDIQEASQRTVVHVLGAEESSRLDTSGVLTQSQSIVFARIVSSVAAPIPLNVHSDFHSAQSEWSTDVEAEKIDCEMVEAGFDKNGSSRAVAYHTEDREAVAEVSET</sequence>
<evidence type="ECO:0000313" key="3">
    <source>
        <dbReference type="EMBL" id="RPD53395.1"/>
    </source>
</evidence>
<dbReference type="AlphaFoldDB" id="A0A5C2RSA9"/>
<organism evidence="3 4">
    <name type="scientific">Lentinus tigrinus ALCF2SS1-6</name>
    <dbReference type="NCBI Taxonomy" id="1328759"/>
    <lineage>
        <taxon>Eukaryota</taxon>
        <taxon>Fungi</taxon>
        <taxon>Dikarya</taxon>
        <taxon>Basidiomycota</taxon>
        <taxon>Agaricomycotina</taxon>
        <taxon>Agaricomycetes</taxon>
        <taxon>Polyporales</taxon>
        <taxon>Polyporaceae</taxon>
        <taxon>Lentinus</taxon>
    </lineage>
</organism>
<dbReference type="Pfam" id="PF20151">
    <property type="entry name" value="DUF6533"/>
    <property type="match status" value="1"/>
</dbReference>
<evidence type="ECO:0000313" key="4">
    <source>
        <dbReference type="Proteomes" id="UP000313359"/>
    </source>
</evidence>
<evidence type="ECO:0000259" key="2">
    <source>
        <dbReference type="Pfam" id="PF20151"/>
    </source>
</evidence>
<proteinExistence type="predicted"/>
<feature type="transmembrane region" description="Helical" evidence="1">
    <location>
        <begin position="142"/>
        <end position="165"/>
    </location>
</feature>
<reference evidence="3" key="1">
    <citation type="journal article" date="2018" name="Genome Biol. Evol.">
        <title>Genomics and development of Lentinus tigrinus, a white-rot wood-decaying mushroom with dimorphic fruiting bodies.</title>
        <authorList>
            <person name="Wu B."/>
            <person name="Xu Z."/>
            <person name="Knudson A."/>
            <person name="Carlson A."/>
            <person name="Chen N."/>
            <person name="Kovaka S."/>
            <person name="LaButti K."/>
            <person name="Lipzen A."/>
            <person name="Pennachio C."/>
            <person name="Riley R."/>
            <person name="Schakwitz W."/>
            <person name="Umezawa K."/>
            <person name="Ohm R.A."/>
            <person name="Grigoriev I.V."/>
            <person name="Nagy L.G."/>
            <person name="Gibbons J."/>
            <person name="Hibbett D."/>
        </authorList>
    </citation>
    <scope>NUCLEOTIDE SEQUENCE [LARGE SCALE GENOMIC DNA]</scope>
    <source>
        <strain evidence="3">ALCF2SS1-6</strain>
    </source>
</reference>
<keyword evidence="1" id="KW-0472">Membrane</keyword>
<dbReference type="Proteomes" id="UP000313359">
    <property type="component" value="Unassembled WGS sequence"/>
</dbReference>
<keyword evidence="1" id="KW-1133">Transmembrane helix</keyword>
<dbReference type="EMBL" id="ML122323">
    <property type="protein sequence ID" value="RPD53395.1"/>
    <property type="molecule type" value="Genomic_DNA"/>
</dbReference>
<gene>
    <name evidence="3" type="ORF">L227DRAFT_658285</name>
</gene>
<protein>
    <recommendedName>
        <fullName evidence="2">DUF6533 domain-containing protein</fullName>
    </recommendedName>
</protein>
<dbReference type="OrthoDB" id="2692685at2759"/>
<feature type="transmembrane region" description="Helical" evidence="1">
    <location>
        <begin position="12"/>
        <end position="34"/>
    </location>
</feature>
<accession>A0A5C2RSA9</accession>
<keyword evidence="4" id="KW-1185">Reference proteome</keyword>
<dbReference type="InterPro" id="IPR045340">
    <property type="entry name" value="DUF6533"/>
</dbReference>